<dbReference type="GeneID" id="85014672"/>
<dbReference type="PANTHER" id="PTHR43404">
    <property type="entry name" value="LIPOPOLYSACCHARIDE CHOLINEPHOSPHOTRANSFERASE LICD"/>
    <property type="match status" value="1"/>
</dbReference>
<dbReference type="RefSeq" id="WP_183683727.1">
    <property type="nucleotide sequence ID" value="NZ_JACHHH010000005.1"/>
</dbReference>
<dbReference type="Proteomes" id="UP000522163">
    <property type="component" value="Unassembled WGS sequence"/>
</dbReference>
<sequence>MEFRRDFFEDEVRNGYYVPGIMKRCWAASLEILLELDRICKKYDIPYYIDYGTLLGAKRNGGFIPWDDDIDISMNREDFNRFREVVEEEIPPELYFNCVEKSKDYAFIIGCLGFHEVSLDENRLSRYHEFPFLVSIDICINDSIAKDQELENVRESELVILGQLMLKVLNNERSGKNFEKSMRLVETNLKVHFNRKEKLEPQIYRLLNRICKEYEGDKGRKDLYAWIPQILQASHLNYPQEDVFPLSTIQFEGIEFPAPKNVDKMLRIEYGDYEKPSKSGGSHGYPCFSKYEKDFIALVGGEDKWHFRYRFKKEDLQHEKQENVRDMVFSLLRALGLQEEAMVARKNDYSFLQESLANGQDTALAIGNTIEQRLGEGTESVKLLSQYCEAVFHAYEKAKQGNSPEEEIKKLGEIRRECETALSKEWKKTMLILLDKAKNFPSIEGFYKKMQEQEDWEVLLMPIPYFTRKGSGEFSEEFIDTEAFPKEYSYVDYKSFAFDTVLPDCIVMNSPYDSCNMVYSIDPFFYSENMKKYTKNLFYIPWFVTDEIIWGAEEDEKAVVIMDYYACQPGLAHADHSFVQSEEIRKTYIEKLSAFAGEESREQWEKKIVAAGSCLLGQAEELAKQVLACMEE</sequence>
<protein>
    <submittedName>
        <fullName evidence="2">Phosphorylcholine metabolism protein LicD</fullName>
    </submittedName>
</protein>
<evidence type="ECO:0000313" key="3">
    <source>
        <dbReference type="Proteomes" id="UP000522163"/>
    </source>
</evidence>
<name>A0A7W9SFH7_9FIRM</name>
<dbReference type="AlphaFoldDB" id="A0A7W9SFH7"/>
<dbReference type="GO" id="GO:0009100">
    <property type="term" value="P:glycoprotein metabolic process"/>
    <property type="evidence" value="ECO:0007669"/>
    <property type="project" value="UniProtKB-ARBA"/>
</dbReference>
<dbReference type="PANTHER" id="PTHR43404:SF2">
    <property type="entry name" value="LIPOPOLYSACCHARIDE CHOLINEPHOSPHOTRANSFERASE LICD"/>
    <property type="match status" value="1"/>
</dbReference>
<organism evidence="2 3">
    <name type="scientific">Oribacterium sinus</name>
    <dbReference type="NCBI Taxonomy" id="237576"/>
    <lineage>
        <taxon>Bacteria</taxon>
        <taxon>Bacillati</taxon>
        <taxon>Bacillota</taxon>
        <taxon>Clostridia</taxon>
        <taxon>Lachnospirales</taxon>
        <taxon>Lachnospiraceae</taxon>
        <taxon>Oribacterium</taxon>
    </lineage>
</organism>
<feature type="domain" description="LicD/FKTN/FKRP nucleotidyltransferase" evidence="1">
    <location>
        <begin position="40"/>
        <end position="271"/>
    </location>
</feature>
<accession>A0A7W9SFH7</accession>
<comment type="caution">
    <text evidence="2">The sequence shown here is derived from an EMBL/GenBank/DDBJ whole genome shotgun (WGS) entry which is preliminary data.</text>
</comment>
<dbReference type="EMBL" id="JACHHH010000005">
    <property type="protein sequence ID" value="MBB6041154.1"/>
    <property type="molecule type" value="Genomic_DNA"/>
</dbReference>
<reference evidence="2 3" key="1">
    <citation type="submission" date="2020-08" db="EMBL/GenBank/DDBJ databases">
        <title>Genomic Encyclopedia of Type Strains, Phase IV (KMG-IV): sequencing the most valuable type-strain genomes for metagenomic binning, comparative biology and taxonomic classification.</title>
        <authorList>
            <person name="Goeker M."/>
        </authorList>
    </citation>
    <scope>NUCLEOTIDE SEQUENCE [LARGE SCALE GENOMIC DNA]</scope>
    <source>
        <strain evidence="2 3">DSM 17245</strain>
    </source>
</reference>
<gene>
    <name evidence="2" type="ORF">HNQ46_001131</name>
</gene>
<evidence type="ECO:0000259" key="1">
    <source>
        <dbReference type="Pfam" id="PF04991"/>
    </source>
</evidence>
<dbReference type="InterPro" id="IPR007074">
    <property type="entry name" value="LicD/FKTN/FKRP_NTP_transf"/>
</dbReference>
<proteinExistence type="predicted"/>
<dbReference type="Pfam" id="PF04991">
    <property type="entry name" value="LicD"/>
    <property type="match status" value="1"/>
</dbReference>
<evidence type="ECO:0000313" key="2">
    <source>
        <dbReference type="EMBL" id="MBB6041154.1"/>
    </source>
</evidence>
<dbReference type="InterPro" id="IPR052942">
    <property type="entry name" value="LPS_cholinephosphotransferase"/>
</dbReference>